<keyword evidence="3" id="KW-0032">Aminotransferase</keyword>
<dbReference type="PANTHER" id="PTHR43757">
    <property type="entry name" value="AMINOMETHYLTRANSFERASE"/>
    <property type="match status" value="1"/>
</dbReference>
<sequence length="379" mass="41263">MHLCEEATMDDDLHQTPLHDLHLSLGAKMVPFAGYSMPVQYALGVKKEHEHTRNACGLFDVSHMGQLLISGPTPAQAIETLVPADIVDLPAGMQRYALFTGNEGGILDDLMIVNRGDDLYVVVNAACKDQDVTHLRTGLDAAHQVEVLDRSLLALQGPQAKDVMARLCPAACDLVFMRHGQFDALGTTLWISRSGYTGEDGFEISVSRDAAETLARWLVEQPEVEPIGLGARDSLRLEAGLCLYGHDLDAHTTPAEASLIWAVGKARRIGGEREGGFPGADVILPQIDTKRIVRKRVGLVGEGRAPVREGTRLYDDADRHVGQVTSGSFGPTLGKPVAMAYVDVEWAGVETTLYADVRGKRLPMRVTRMPFVPANYYRG</sequence>
<feature type="binding site" evidence="7">
    <location>
        <position position="203"/>
    </location>
    <ligand>
        <name>substrate</name>
    </ligand>
</feature>
<evidence type="ECO:0000259" key="8">
    <source>
        <dbReference type="Pfam" id="PF01571"/>
    </source>
</evidence>
<dbReference type="Gene3D" id="3.30.1360.120">
    <property type="entry name" value="Probable tRNA modification gtpase trme, domain 1"/>
    <property type="match status" value="1"/>
</dbReference>
<dbReference type="EMBL" id="CP000285">
    <property type="protein sequence ID" value="ABE59167.1"/>
    <property type="molecule type" value="Genomic_DNA"/>
</dbReference>
<name>Q1QWJ1_CHRI1</name>
<dbReference type="PIRSF" id="PIRSF006487">
    <property type="entry name" value="GcvT"/>
    <property type="match status" value="1"/>
</dbReference>
<evidence type="ECO:0000259" key="9">
    <source>
        <dbReference type="Pfam" id="PF08669"/>
    </source>
</evidence>
<dbReference type="STRING" id="290398.Csal_1815"/>
<dbReference type="InterPro" id="IPR013977">
    <property type="entry name" value="GcvT_C"/>
</dbReference>
<dbReference type="InterPro" id="IPR028896">
    <property type="entry name" value="GcvT/YgfZ/DmdA"/>
</dbReference>
<dbReference type="KEGG" id="csa:Csal_1815"/>
<keyword evidence="11" id="KW-1185">Reference proteome</keyword>
<dbReference type="Proteomes" id="UP000000239">
    <property type="component" value="Chromosome"/>
</dbReference>
<accession>Q1QWJ1</accession>
<keyword evidence="4" id="KW-0808">Transferase</keyword>
<dbReference type="GO" id="GO:0008483">
    <property type="term" value="F:transaminase activity"/>
    <property type="evidence" value="ECO:0007669"/>
    <property type="project" value="UniProtKB-KW"/>
</dbReference>
<evidence type="ECO:0000256" key="3">
    <source>
        <dbReference type="ARBA" id="ARBA00022576"/>
    </source>
</evidence>
<dbReference type="Gene3D" id="2.40.30.110">
    <property type="entry name" value="Aminomethyltransferase beta-barrel domains"/>
    <property type="match status" value="1"/>
</dbReference>
<dbReference type="PANTHER" id="PTHR43757:SF2">
    <property type="entry name" value="AMINOMETHYLTRANSFERASE, MITOCHONDRIAL"/>
    <property type="match status" value="1"/>
</dbReference>
<proteinExistence type="inferred from homology"/>
<dbReference type="NCBIfam" id="NF010093">
    <property type="entry name" value="PRK13579.1"/>
    <property type="match status" value="1"/>
</dbReference>
<dbReference type="Pfam" id="PF01571">
    <property type="entry name" value="GCV_T"/>
    <property type="match status" value="1"/>
</dbReference>
<dbReference type="GO" id="GO:0005960">
    <property type="term" value="C:glycine cleavage complex"/>
    <property type="evidence" value="ECO:0007669"/>
    <property type="project" value="InterPro"/>
</dbReference>
<evidence type="ECO:0000313" key="10">
    <source>
        <dbReference type="EMBL" id="ABE59167.1"/>
    </source>
</evidence>
<protein>
    <recommendedName>
        <fullName evidence="2">aminomethyltransferase</fullName>
        <ecNumber evidence="2">2.1.2.10</ecNumber>
    </recommendedName>
    <alternativeName>
        <fullName evidence="5">Glycine cleavage system T protein</fullName>
    </alternativeName>
</protein>
<dbReference type="SUPFAM" id="SSF103025">
    <property type="entry name" value="Folate-binding domain"/>
    <property type="match status" value="1"/>
</dbReference>
<evidence type="ECO:0000256" key="6">
    <source>
        <dbReference type="ARBA" id="ARBA00047665"/>
    </source>
</evidence>
<dbReference type="Gene3D" id="4.10.1250.10">
    <property type="entry name" value="Aminomethyltransferase fragment"/>
    <property type="match status" value="1"/>
</dbReference>
<comment type="catalytic activity">
    <reaction evidence="6">
        <text>N(6)-[(R)-S(8)-aminomethyldihydrolipoyl]-L-lysyl-[protein] + (6S)-5,6,7,8-tetrahydrofolate = N(6)-[(R)-dihydrolipoyl]-L-lysyl-[protein] + (6R)-5,10-methylene-5,6,7,8-tetrahydrofolate + NH4(+)</text>
        <dbReference type="Rhea" id="RHEA:16945"/>
        <dbReference type="Rhea" id="RHEA-COMP:10475"/>
        <dbReference type="Rhea" id="RHEA-COMP:10492"/>
        <dbReference type="ChEBI" id="CHEBI:15636"/>
        <dbReference type="ChEBI" id="CHEBI:28938"/>
        <dbReference type="ChEBI" id="CHEBI:57453"/>
        <dbReference type="ChEBI" id="CHEBI:83100"/>
        <dbReference type="ChEBI" id="CHEBI:83143"/>
        <dbReference type="EC" id="2.1.2.10"/>
    </reaction>
</comment>
<dbReference type="EC" id="2.1.2.10" evidence="2"/>
<dbReference type="SUPFAM" id="SSF101790">
    <property type="entry name" value="Aminomethyltransferase beta-barrel domain"/>
    <property type="match status" value="1"/>
</dbReference>
<evidence type="ECO:0000256" key="7">
    <source>
        <dbReference type="PIRSR" id="PIRSR006487-1"/>
    </source>
</evidence>
<gene>
    <name evidence="10" type="ordered locus">Csal_1815</name>
</gene>
<reference evidence="10 11" key="1">
    <citation type="journal article" date="2011" name="Stand. Genomic Sci.">
        <title>Complete genome sequence of the halophilic and highly halotolerant Chromohalobacter salexigens type strain (1H11(T)).</title>
        <authorList>
            <person name="Copeland A."/>
            <person name="O'Connor K."/>
            <person name="Lucas S."/>
            <person name="Lapidus A."/>
            <person name="Berry K.W."/>
            <person name="Detter J.C."/>
            <person name="Del Rio T.G."/>
            <person name="Hammon N."/>
            <person name="Dalin E."/>
            <person name="Tice H."/>
            <person name="Pitluck S."/>
            <person name="Bruce D."/>
            <person name="Goodwin L."/>
            <person name="Han C."/>
            <person name="Tapia R."/>
            <person name="Saunders E."/>
            <person name="Schmutz J."/>
            <person name="Brettin T."/>
            <person name="Larimer F."/>
            <person name="Land M."/>
            <person name="Hauser L."/>
            <person name="Vargas C."/>
            <person name="Nieto J.J."/>
            <person name="Kyrpides N.C."/>
            <person name="Ivanova N."/>
            <person name="Goker M."/>
            <person name="Klenk H.P."/>
            <person name="Csonka L.N."/>
            <person name="Woyke T."/>
        </authorList>
    </citation>
    <scope>NUCLEOTIDE SEQUENCE [LARGE SCALE GENOMIC DNA]</scope>
    <source>
        <strain evidence="11">ATCC BAA-138 / DSM 3043 / CIP 106854 / NCIMB 13768 / 1H11</strain>
    </source>
</reference>
<dbReference type="FunFam" id="4.10.1250.10:FF:000002">
    <property type="entry name" value="Aminomethyltransferase"/>
    <property type="match status" value="1"/>
</dbReference>
<dbReference type="InterPro" id="IPR006222">
    <property type="entry name" value="GCVT_N"/>
</dbReference>
<feature type="domain" description="GCVT N-terminal" evidence="8">
    <location>
        <begin position="18"/>
        <end position="265"/>
    </location>
</feature>
<comment type="similarity">
    <text evidence="1">Belongs to the GcvT family.</text>
</comment>
<organism evidence="10 11">
    <name type="scientific">Chromohalobacter israelensis (strain ATCC BAA-138 / DSM 3043 / CIP 106854 / NCIMB 13768 / 1H11)</name>
    <name type="common">Chromohalobacter salexigens</name>
    <dbReference type="NCBI Taxonomy" id="290398"/>
    <lineage>
        <taxon>Bacteria</taxon>
        <taxon>Pseudomonadati</taxon>
        <taxon>Pseudomonadota</taxon>
        <taxon>Gammaproteobacteria</taxon>
        <taxon>Oceanospirillales</taxon>
        <taxon>Halomonadaceae</taxon>
        <taxon>Chromohalobacter</taxon>
    </lineage>
</organism>
<evidence type="ECO:0000256" key="2">
    <source>
        <dbReference type="ARBA" id="ARBA00012616"/>
    </source>
</evidence>
<dbReference type="NCBIfam" id="TIGR00528">
    <property type="entry name" value="gcvT"/>
    <property type="match status" value="1"/>
</dbReference>
<dbReference type="Pfam" id="PF08669">
    <property type="entry name" value="GCV_T_C"/>
    <property type="match status" value="1"/>
</dbReference>
<evidence type="ECO:0000313" key="11">
    <source>
        <dbReference type="Proteomes" id="UP000000239"/>
    </source>
</evidence>
<feature type="domain" description="Aminomethyltransferase C-terminal" evidence="9">
    <location>
        <begin position="294"/>
        <end position="372"/>
    </location>
</feature>
<dbReference type="AlphaFoldDB" id="Q1QWJ1"/>
<evidence type="ECO:0000256" key="4">
    <source>
        <dbReference type="ARBA" id="ARBA00022679"/>
    </source>
</evidence>
<dbReference type="InterPro" id="IPR006223">
    <property type="entry name" value="GcvT"/>
</dbReference>
<dbReference type="eggNOG" id="COG0404">
    <property type="taxonomic scope" value="Bacteria"/>
</dbReference>
<dbReference type="Gene3D" id="3.30.70.1400">
    <property type="entry name" value="Aminomethyltransferase beta-barrel domains"/>
    <property type="match status" value="1"/>
</dbReference>
<evidence type="ECO:0000256" key="1">
    <source>
        <dbReference type="ARBA" id="ARBA00008609"/>
    </source>
</evidence>
<dbReference type="NCBIfam" id="NF001567">
    <property type="entry name" value="PRK00389.1"/>
    <property type="match status" value="1"/>
</dbReference>
<dbReference type="GO" id="GO:0004047">
    <property type="term" value="F:aminomethyltransferase activity"/>
    <property type="evidence" value="ECO:0007669"/>
    <property type="project" value="UniProtKB-EC"/>
</dbReference>
<evidence type="ECO:0000256" key="5">
    <source>
        <dbReference type="ARBA" id="ARBA00031395"/>
    </source>
</evidence>
<dbReference type="InterPro" id="IPR029043">
    <property type="entry name" value="GcvT/YgfZ_C"/>
</dbReference>
<dbReference type="GO" id="GO:0006546">
    <property type="term" value="P:glycine catabolic process"/>
    <property type="evidence" value="ECO:0007669"/>
    <property type="project" value="InterPro"/>
</dbReference>
<dbReference type="HOGENOM" id="CLU_007884_10_0_6"/>
<dbReference type="InterPro" id="IPR027266">
    <property type="entry name" value="TrmE/GcvT-like"/>
</dbReference>